<evidence type="ECO:0000256" key="2">
    <source>
        <dbReference type="ARBA" id="ARBA00008641"/>
    </source>
</evidence>
<dbReference type="GO" id="GO:0015031">
    <property type="term" value="P:protein transport"/>
    <property type="evidence" value="ECO:0000318"/>
    <property type="project" value="GO_Central"/>
</dbReference>
<dbReference type="eggNOG" id="ENOG502QVHR">
    <property type="taxonomic scope" value="Eukaryota"/>
</dbReference>
<proteinExistence type="inferred from homology"/>
<dbReference type="GeneID" id="10510656"/>
<dbReference type="EMBL" id="GL871335">
    <property type="protein sequence ID" value="EGC30361.1"/>
    <property type="molecule type" value="Genomic_DNA"/>
</dbReference>
<dbReference type="STRING" id="5786.F1A0B3"/>
<dbReference type="FunCoup" id="F1A0B3">
    <property type="interactions" value="18"/>
</dbReference>
<comment type="similarity">
    <text evidence="2">Belongs to the DENND10 family.</text>
</comment>
<reference evidence="8" key="1">
    <citation type="journal article" date="2011" name="Genome Biol.">
        <title>Comparative genomics of the social amoebae Dictyostelium discoideum and Dictyostelium purpureum.</title>
        <authorList>
            <consortium name="US DOE Joint Genome Institute (JGI-PGF)"/>
            <person name="Sucgang R."/>
            <person name="Kuo A."/>
            <person name="Tian X."/>
            <person name="Salerno W."/>
            <person name="Parikh A."/>
            <person name="Feasley C.L."/>
            <person name="Dalin E."/>
            <person name="Tu H."/>
            <person name="Huang E."/>
            <person name="Barry K."/>
            <person name="Lindquist E."/>
            <person name="Shapiro H."/>
            <person name="Bruce D."/>
            <person name="Schmutz J."/>
            <person name="Salamov A."/>
            <person name="Fey P."/>
            <person name="Gaudet P."/>
            <person name="Anjard C."/>
            <person name="Babu M.M."/>
            <person name="Basu S."/>
            <person name="Bushmanova Y."/>
            <person name="van der Wel H."/>
            <person name="Katoh-Kurasawa M."/>
            <person name="Dinh C."/>
            <person name="Coutinho P.M."/>
            <person name="Saito T."/>
            <person name="Elias M."/>
            <person name="Schaap P."/>
            <person name="Kay R.R."/>
            <person name="Henrissat B."/>
            <person name="Eichinger L."/>
            <person name="Rivero F."/>
            <person name="Putnam N.H."/>
            <person name="West C.M."/>
            <person name="Loomis W.F."/>
            <person name="Chisholm R.L."/>
            <person name="Shaulsky G."/>
            <person name="Strassmann J.E."/>
            <person name="Queller D.C."/>
            <person name="Kuspa A."/>
            <person name="Grigoriev I.V."/>
        </authorList>
    </citation>
    <scope>NUCLEOTIDE SEQUENCE [LARGE SCALE GENOMIC DNA]</scope>
    <source>
        <strain evidence="8">QSDP1</strain>
    </source>
</reference>
<dbReference type="GO" id="GO:0005085">
    <property type="term" value="F:guanyl-nucleotide exchange factor activity"/>
    <property type="evidence" value="ECO:0000318"/>
    <property type="project" value="GO_Central"/>
</dbReference>
<dbReference type="VEuPathDB" id="AmoebaDB:DICPUDRAFT_41536"/>
<dbReference type="Pfam" id="PF08616">
    <property type="entry name" value="SPA"/>
    <property type="match status" value="1"/>
</dbReference>
<dbReference type="PANTHER" id="PTHR28544:SF1">
    <property type="entry name" value="DENN DOMAIN-CONTAINING PROTEIN 10-RELATED"/>
    <property type="match status" value="1"/>
</dbReference>
<accession>F1A0B3</accession>
<comment type="subcellular location">
    <subcellularLocation>
        <location evidence="1">Late endosome</location>
    </subcellularLocation>
</comment>
<keyword evidence="3" id="KW-0344">Guanine-nucleotide releasing factor</keyword>
<organism evidence="7 8">
    <name type="scientific">Dictyostelium purpureum</name>
    <name type="common">Slime mold</name>
    <dbReference type="NCBI Taxonomy" id="5786"/>
    <lineage>
        <taxon>Eukaryota</taxon>
        <taxon>Amoebozoa</taxon>
        <taxon>Evosea</taxon>
        <taxon>Eumycetozoa</taxon>
        <taxon>Dictyostelia</taxon>
        <taxon>Dictyosteliales</taxon>
        <taxon>Dictyosteliaceae</taxon>
        <taxon>Dictyostelium</taxon>
    </lineage>
</organism>
<dbReference type="GO" id="GO:2000641">
    <property type="term" value="P:regulation of early endosome to late endosome transport"/>
    <property type="evidence" value="ECO:0000318"/>
    <property type="project" value="GO_Central"/>
</dbReference>
<dbReference type="InterPro" id="IPR042431">
    <property type="entry name" value="FAM45"/>
</dbReference>
<feature type="coiled-coil region" evidence="5">
    <location>
        <begin position="307"/>
        <end position="334"/>
    </location>
</feature>
<evidence type="ECO:0000256" key="4">
    <source>
        <dbReference type="ARBA" id="ARBA00022753"/>
    </source>
</evidence>
<evidence type="ECO:0000256" key="5">
    <source>
        <dbReference type="SAM" id="Coils"/>
    </source>
</evidence>
<dbReference type="OMA" id="HKDIAMF"/>
<keyword evidence="8" id="KW-1185">Reference proteome</keyword>
<dbReference type="GO" id="GO:0031267">
    <property type="term" value="F:small GTPase binding"/>
    <property type="evidence" value="ECO:0000318"/>
    <property type="project" value="GO_Central"/>
</dbReference>
<evidence type="ECO:0000256" key="3">
    <source>
        <dbReference type="ARBA" id="ARBA00022658"/>
    </source>
</evidence>
<dbReference type="OrthoDB" id="66409at2759"/>
<name>F1A0B3_DICPU</name>
<dbReference type="PROSITE" id="PS50211">
    <property type="entry name" value="DENN"/>
    <property type="match status" value="1"/>
</dbReference>
<evidence type="ECO:0000259" key="6">
    <source>
        <dbReference type="PROSITE" id="PS50211"/>
    </source>
</evidence>
<dbReference type="KEGG" id="dpp:DICPUDRAFT_41536"/>
<dbReference type="Proteomes" id="UP000001064">
    <property type="component" value="Unassembled WGS sequence"/>
</dbReference>
<keyword evidence="5" id="KW-0175">Coiled coil</keyword>
<keyword evidence="4" id="KW-0967">Endosome</keyword>
<gene>
    <name evidence="7" type="ORF">DICPUDRAFT_41536</name>
</gene>
<sequence length="366" mass="41496">MTTTSISLEDSVTIFEKDLNSDVLLTWCFPSLDETLRSVILQRTSLLQDKISLQFSFSKFKNQWIYIYTTAVDQQPAAQDGQQPPSIPDCLKRVVAFSVVLVRNHFNPEKYGSLAQIMSNVYKMTGDCSKLLECQLRVFNRGQFDVGAMGKFVDSNFDVRRSYLSTNIKDVIQLFGEEIILVWSAMAMKKRIAVYSEKLASLLKVIRAFPLFVFHRQNWNILRPYVTINDVELKDLTTTGVYVAGFTDPSIKSREELYDILVDLSSKEVTIASHAKDQFLLSSLHKDVLKFLLASLEDEEVTDQQVIKGLNQKMKDLLTKLESLKEVNEETGKAAPITIESLEARKLPSSMSTFLFNIANAENLNG</sequence>
<dbReference type="InterPro" id="IPR037516">
    <property type="entry name" value="Tripartite_DENN"/>
</dbReference>
<evidence type="ECO:0000256" key="1">
    <source>
        <dbReference type="ARBA" id="ARBA00004603"/>
    </source>
</evidence>
<evidence type="ECO:0000313" key="7">
    <source>
        <dbReference type="EMBL" id="EGC30361.1"/>
    </source>
</evidence>
<dbReference type="AlphaFoldDB" id="F1A0B3"/>
<dbReference type="GO" id="GO:0005770">
    <property type="term" value="C:late endosome"/>
    <property type="evidence" value="ECO:0000318"/>
    <property type="project" value="GO_Central"/>
</dbReference>
<feature type="domain" description="UDENN" evidence="6">
    <location>
        <begin position="1"/>
        <end position="366"/>
    </location>
</feature>
<dbReference type="InParanoid" id="F1A0B3"/>
<evidence type="ECO:0000313" key="8">
    <source>
        <dbReference type="Proteomes" id="UP000001064"/>
    </source>
</evidence>
<dbReference type="PANTHER" id="PTHR28544">
    <property type="entry name" value="PROTEIN FAM45A-RELATED"/>
    <property type="match status" value="1"/>
</dbReference>
<dbReference type="RefSeq" id="XP_003293103.1">
    <property type="nucleotide sequence ID" value="XM_003293055.1"/>
</dbReference>
<protein>
    <recommendedName>
        <fullName evidence="6">UDENN domain-containing protein</fullName>
    </recommendedName>
</protein>